<accession>A0A1G2MQJ2</accession>
<dbReference type="Proteomes" id="UP000177565">
    <property type="component" value="Unassembled WGS sequence"/>
</dbReference>
<sequence>MKMDILKRFRNPGVIWGGGAAILALSGIVFAVFAQAASGTVITTSMHNTSHNVISSANLGTPVHAKVTVATSTNADPLPAGTVDFNVYSNTTCTGTAFVQSSVALVSGSAESNATTTTSGGLSYKAHYNGQTDVYPPSDGNCTPVSVTAPNTVLNTTLSTTSVLAGSSVHDSATLTNATANATGTVAYTVFSNTGCTLGAQNAGVKTVTNASIPNSDTIQFNTPGLFYWQAVYSGDQNNAVATSSCQSEVLAVLATTTPPIPPGHLIVDKVTNPSGNMKSFHFNAVGSGYASFDLTDQSTPNNQALVPGVYRVSETASAGWKLTSATCVLNNAATTSYTPGANLTLSSGDTITCTFTNTKQATSTRGDGRPHRDVRDGRHIDNPGHGGLPPGLVKRFGRDITAMIFKHFGKHDNGNHYGQMNDQHENDDEDD</sequence>
<dbReference type="STRING" id="1802312.A3C06_03850"/>
<feature type="domain" description="SpaA-like prealbumin fold" evidence="2">
    <location>
        <begin position="267"/>
        <end position="360"/>
    </location>
</feature>
<dbReference type="InterPro" id="IPR055371">
    <property type="entry name" value="SpaA_PFL_dom_4"/>
</dbReference>
<gene>
    <name evidence="3" type="ORF">A3C06_03850</name>
</gene>
<dbReference type="Pfam" id="PF24514">
    <property type="entry name" value="SpaA_4"/>
    <property type="match status" value="1"/>
</dbReference>
<evidence type="ECO:0000259" key="2">
    <source>
        <dbReference type="Pfam" id="PF24514"/>
    </source>
</evidence>
<evidence type="ECO:0000256" key="1">
    <source>
        <dbReference type="SAM" id="MobiDB-lite"/>
    </source>
</evidence>
<comment type="caution">
    <text evidence="3">The sequence shown here is derived from an EMBL/GenBank/DDBJ whole genome shotgun (WGS) entry which is preliminary data.</text>
</comment>
<name>A0A1G2MQJ2_9BACT</name>
<evidence type="ECO:0000313" key="4">
    <source>
        <dbReference type="Proteomes" id="UP000177565"/>
    </source>
</evidence>
<reference evidence="3 4" key="1">
    <citation type="journal article" date="2016" name="Nat. Commun.">
        <title>Thousands of microbial genomes shed light on interconnected biogeochemical processes in an aquifer system.</title>
        <authorList>
            <person name="Anantharaman K."/>
            <person name="Brown C.T."/>
            <person name="Hug L.A."/>
            <person name="Sharon I."/>
            <person name="Castelle C.J."/>
            <person name="Probst A.J."/>
            <person name="Thomas B.C."/>
            <person name="Singh A."/>
            <person name="Wilkins M.J."/>
            <person name="Karaoz U."/>
            <person name="Brodie E.L."/>
            <person name="Williams K.H."/>
            <person name="Hubbard S.S."/>
            <person name="Banfield J.F."/>
        </authorList>
    </citation>
    <scope>NUCLEOTIDE SEQUENCE [LARGE SCALE GENOMIC DNA]</scope>
</reference>
<evidence type="ECO:0000313" key="3">
    <source>
        <dbReference type="EMBL" id="OHA26123.1"/>
    </source>
</evidence>
<dbReference type="EMBL" id="MHRQ01000026">
    <property type="protein sequence ID" value="OHA26123.1"/>
    <property type="molecule type" value="Genomic_DNA"/>
</dbReference>
<dbReference type="Gene3D" id="2.60.40.10">
    <property type="entry name" value="Immunoglobulins"/>
    <property type="match status" value="1"/>
</dbReference>
<dbReference type="AlphaFoldDB" id="A0A1G2MQJ2"/>
<feature type="region of interest" description="Disordered" evidence="1">
    <location>
        <begin position="360"/>
        <end position="392"/>
    </location>
</feature>
<proteinExistence type="predicted"/>
<protein>
    <recommendedName>
        <fullName evidence="2">SpaA-like prealbumin fold domain-containing protein</fullName>
    </recommendedName>
</protein>
<organism evidence="3 4">
    <name type="scientific">Candidatus Taylorbacteria bacterium RIFCSPHIGHO2_02_FULL_46_13</name>
    <dbReference type="NCBI Taxonomy" id="1802312"/>
    <lineage>
        <taxon>Bacteria</taxon>
        <taxon>Candidatus Tayloriibacteriota</taxon>
    </lineage>
</organism>
<dbReference type="InterPro" id="IPR013783">
    <property type="entry name" value="Ig-like_fold"/>
</dbReference>
<feature type="region of interest" description="Disordered" evidence="1">
    <location>
        <begin position="412"/>
        <end position="432"/>
    </location>
</feature>
<feature type="compositionally biased region" description="Basic and acidic residues" evidence="1">
    <location>
        <begin position="367"/>
        <end position="383"/>
    </location>
</feature>